<comment type="subcellular location">
    <subcellularLocation>
        <location evidence="1">Periplasm</location>
    </subcellularLocation>
</comment>
<dbReference type="GO" id="GO:0030288">
    <property type="term" value="C:outer membrane-bounded periplasmic space"/>
    <property type="evidence" value="ECO:0007669"/>
    <property type="project" value="UniProtKB-ARBA"/>
</dbReference>
<comment type="similarity">
    <text evidence="2">Belongs to the bacterial solute-binding protein 5 family.</text>
</comment>
<gene>
    <name evidence="7" type="ORF">SAMN02745775_101510</name>
</gene>
<feature type="chain" id="PRO_5011762095" evidence="5">
    <location>
        <begin position="26"/>
        <end position="528"/>
    </location>
</feature>
<dbReference type="Gene3D" id="3.40.190.10">
    <property type="entry name" value="Periplasmic binding protein-like II"/>
    <property type="match status" value="1"/>
</dbReference>
<organism evidence="7 8">
    <name type="scientific">Falsiroseomonas stagni DSM 19981</name>
    <dbReference type="NCBI Taxonomy" id="1123062"/>
    <lineage>
        <taxon>Bacteria</taxon>
        <taxon>Pseudomonadati</taxon>
        <taxon>Pseudomonadota</taxon>
        <taxon>Alphaproteobacteria</taxon>
        <taxon>Acetobacterales</taxon>
        <taxon>Roseomonadaceae</taxon>
        <taxon>Falsiroseomonas</taxon>
    </lineage>
</organism>
<name>A0A1I3XP30_9PROT</name>
<keyword evidence="4 5" id="KW-0732">Signal</keyword>
<reference evidence="7 8" key="1">
    <citation type="submission" date="2016-10" db="EMBL/GenBank/DDBJ databases">
        <authorList>
            <person name="de Groot N.N."/>
        </authorList>
    </citation>
    <scope>NUCLEOTIDE SEQUENCE [LARGE SCALE GENOMIC DNA]</scope>
    <source>
        <strain evidence="7 8">DSM 19981</strain>
    </source>
</reference>
<dbReference type="GO" id="GO:1904680">
    <property type="term" value="F:peptide transmembrane transporter activity"/>
    <property type="evidence" value="ECO:0007669"/>
    <property type="project" value="TreeGrafter"/>
</dbReference>
<keyword evidence="8" id="KW-1185">Reference proteome</keyword>
<dbReference type="GO" id="GO:0043190">
    <property type="term" value="C:ATP-binding cassette (ABC) transporter complex"/>
    <property type="evidence" value="ECO:0007669"/>
    <property type="project" value="InterPro"/>
</dbReference>
<dbReference type="PANTHER" id="PTHR30290:SF9">
    <property type="entry name" value="OLIGOPEPTIDE-BINDING PROTEIN APPA"/>
    <property type="match status" value="1"/>
</dbReference>
<sequence length="528" mass="57147">MTRPRLLAPRLFLATLLAAAIPAVAPRAQSLTLALASTPTAVDPHFHNLVPNNAIAAHVFDKLVHQDERQQLIPGLAESWRPLSDTVWEFRLRAGVTFHDGAPLEAEDVAASLRRVPAVPNSPGPFTQFTRGIASVEVVDARTLRITTRGPQPLLPTDLSVINIIPRRLEAATTADFRAGTAMVGTGPFRFESFSPGDRVVLTRNDGYWGGAAHWQRVTLRIIPNDSARAAALLAGDVDAVDAVPITQLEALKRRPDLRLFRATSNRVMFLSFDTFRETTPHATQRGGAAMPNPLRDPRVRAAISRAINRPAIVDRLMEGEAIAAGGLLADGFFGASPRLTPEAFDLDGARRLLREAGLPNGFALTIHGPNDRFPNDEKILQAVAQMLQRAGIETRAEALPFNTILSQGGPPNHAYSTMLLGWGSNTGEASSPLRALLATMDRDRGMGVGNRGRYSNPALDAVIQQALSTVDDAARSALLQQASEMAMADHALVPILYQVNIWATRGGIAYTPRADEWTLARFFTPAN</sequence>
<proteinExistence type="inferred from homology"/>
<evidence type="ECO:0000256" key="1">
    <source>
        <dbReference type="ARBA" id="ARBA00004418"/>
    </source>
</evidence>
<dbReference type="EMBL" id="FOSQ01000001">
    <property type="protein sequence ID" value="SFK21245.1"/>
    <property type="molecule type" value="Genomic_DNA"/>
</dbReference>
<dbReference type="STRING" id="1123062.SAMN02745775_101510"/>
<dbReference type="CDD" id="cd08498">
    <property type="entry name" value="PBP2_NikA_DppA_OppA_like_2"/>
    <property type="match status" value="1"/>
</dbReference>
<dbReference type="RefSeq" id="WP_092955029.1">
    <property type="nucleotide sequence ID" value="NZ_FOSQ01000001.1"/>
</dbReference>
<dbReference type="Proteomes" id="UP000199473">
    <property type="component" value="Unassembled WGS sequence"/>
</dbReference>
<dbReference type="GO" id="GO:0015833">
    <property type="term" value="P:peptide transport"/>
    <property type="evidence" value="ECO:0007669"/>
    <property type="project" value="TreeGrafter"/>
</dbReference>
<dbReference type="InterPro" id="IPR039424">
    <property type="entry name" value="SBP_5"/>
</dbReference>
<dbReference type="InterPro" id="IPR030678">
    <property type="entry name" value="Peptide/Ni-bd"/>
</dbReference>
<evidence type="ECO:0000256" key="5">
    <source>
        <dbReference type="SAM" id="SignalP"/>
    </source>
</evidence>
<protein>
    <submittedName>
        <fullName evidence="7">Peptide/nickel transport system substrate-binding protein</fullName>
    </submittedName>
</protein>
<dbReference type="Pfam" id="PF00496">
    <property type="entry name" value="SBP_bac_5"/>
    <property type="match status" value="1"/>
</dbReference>
<dbReference type="PIRSF" id="PIRSF002741">
    <property type="entry name" value="MppA"/>
    <property type="match status" value="1"/>
</dbReference>
<evidence type="ECO:0000256" key="3">
    <source>
        <dbReference type="ARBA" id="ARBA00022448"/>
    </source>
</evidence>
<evidence type="ECO:0000313" key="8">
    <source>
        <dbReference type="Proteomes" id="UP000199473"/>
    </source>
</evidence>
<keyword evidence="3" id="KW-0813">Transport</keyword>
<dbReference type="PANTHER" id="PTHR30290">
    <property type="entry name" value="PERIPLASMIC BINDING COMPONENT OF ABC TRANSPORTER"/>
    <property type="match status" value="1"/>
</dbReference>
<evidence type="ECO:0000313" key="7">
    <source>
        <dbReference type="EMBL" id="SFK21245.1"/>
    </source>
</evidence>
<dbReference type="Gene3D" id="3.90.76.10">
    <property type="entry name" value="Dipeptide-binding Protein, Domain 1"/>
    <property type="match status" value="1"/>
</dbReference>
<dbReference type="AlphaFoldDB" id="A0A1I3XP30"/>
<feature type="signal peptide" evidence="5">
    <location>
        <begin position="1"/>
        <end position="25"/>
    </location>
</feature>
<accession>A0A1I3XP30</accession>
<evidence type="ECO:0000259" key="6">
    <source>
        <dbReference type="Pfam" id="PF00496"/>
    </source>
</evidence>
<dbReference type="Gene3D" id="3.10.105.10">
    <property type="entry name" value="Dipeptide-binding Protein, Domain 3"/>
    <property type="match status" value="1"/>
</dbReference>
<evidence type="ECO:0000256" key="4">
    <source>
        <dbReference type="ARBA" id="ARBA00022729"/>
    </source>
</evidence>
<feature type="domain" description="Solute-binding protein family 5" evidence="6">
    <location>
        <begin position="72"/>
        <end position="438"/>
    </location>
</feature>
<dbReference type="OrthoDB" id="9803988at2"/>
<evidence type="ECO:0000256" key="2">
    <source>
        <dbReference type="ARBA" id="ARBA00005695"/>
    </source>
</evidence>
<dbReference type="SUPFAM" id="SSF53850">
    <property type="entry name" value="Periplasmic binding protein-like II"/>
    <property type="match status" value="1"/>
</dbReference>
<dbReference type="InterPro" id="IPR000914">
    <property type="entry name" value="SBP_5_dom"/>
</dbReference>